<sequence length="99" mass="11101">MKKQQSKYEFYTDFASSYVPAMMTGATTLEEQVASLAKVIENITKQVQREDDSLSHIAGKIIDHDQRAQETEVSLKELSPQETPNPSKTTPETLQTSPQ</sequence>
<dbReference type="EMBL" id="BAABME010008276">
    <property type="protein sequence ID" value="GAA0172769.1"/>
    <property type="molecule type" value="Genomic_DNA"/>
</dbReference>
<feature type="region of interest" description="Disordered" evidence="1">
    <location>
        <begin position="48"/>
        <end position="99"/>
    </location>
</feature>
<protein>
    <submittedName>
        <fullName evidence="2">Uncharacterized protein</fullName>
    </submittedName>
</protein>
<evidence type="ECO:0000313" key="2">
    <source>
        <dbReference type="EMBL" id="GAA0172769.1"/>
    </source>
</evidence>
<feature type="compositionally biased region" description="Polar residues" evidence="1">
    <location>
        <begin position="80"/>
        <end position="99"/>
    </location>
</feature>
<evidence type="ECO:0000313" key="3">
    <source>
        <dbReference type="Proteomes" id="UP001454036"/>
    </source>
</evidence>
<comment type="caution">
    <text evidence="2">The sequence shown here is derived from an EMBL/GenBank/DDBJ whole genome shotgun (WGS) entry which is preliminary data.</text>
</comment>
<name>A0AAV3R8N7_LITER</name>
<keyword evidence="3" id="KW-1185">Reference proteome</keyword>
<accession>A0AAV3R8N7</accession>
<evidence type="ECO:0000256" key="1">
    <source>
        <dbReference type="SAM" id="MobiDB-lite"/>
    </source>
</evidence>
<organism evidence="2 3">
    <name type="scientific">Lithospermum erythrorhizon</name>
    <name type="common">Purple gromwell</name>
    <name type="synonym">Lithospermum officinale var. erythrorhizon</name>
    <dbReference type="NCBI Taxonomy" id="34254"/>
    <lineage>
        <taxon>Eukaryota</taxon>
        <taxon>Viridiplantae</taxon>
        <taxon>Streptophyta</taxon>
        <taxon>Embryophyta</taxon>
        <taxon>Tracheophyta</taxon>
        <taxon>Spermatophyta</taxon>
        <taxon>Magnoliopsida</taxon>
        <taxon>eudicotyledons</taxon>
        <taxon>Gunneridae</taxon>
        <taxon>Pentapetalae</taxon>
        <taxon>asterids</taxon>
        <taxon>lamiids</taxon>
        <taxon>Boraginales</taxon>
        <taxon>Boraginaceae</taxon>
        <taxon>Boraginoideae</taxon>
        <taxon>Lithospermeae</taxon>
        <taxon>Lithospermum</taxon>
    </lineage>
</organism>
<dbReference type="AlphaFoldDB" id="A0AAV3R8N7"/>
<feature type="compositionally biased region" description="Basic and acidic residues" evidence="1">
    <location>
        <begin position="61"/>
        <end position="75"/>
    </location>
</feature>
<gene>
    <name evidence="2" type="ORF">LIER_26525</name>
</gene>
<reference evidence="2 3" key="1">
    <citation type="submission" date="2024-01" db="EMBL/GenBank/DDBJ databases">
        <title>The complete chloroplast genome sequence of Lithospermum erythrorhizon: insights into the phylogenetic relationship among Boraginaceae species and the maternal lineages of purple gromwells.</title>
        <authorList>
            <person name="Okada T."/>
            <person name="Watanabe K."/>
        </authorList>
    </citation>
    <scope>NUCLEOTIDE SEQUENCE [LARGE SCALE GENOMIC DNA]</scope>
</reference>
<dbReference type="Proteomes" id="UP001454036">
    <property type="component" value="Unassembled WGS sequence"/>
</dbReference>
<proteinExistence type="predicted"/>